<dbReference type="Proteomes" id="UP000813824">
    <property type="component" value="Unassembled WGS sequence"/>
</dbReference>
<dbReference type="EMBL" id="JAEVFJ010000007">
    <property type="protein sequence ID" value="KAH8103360.1"/>
    <property type="molecule type" value="Genomic_DNA"/>
</dbReference>
<comment type="caution">
    <text evidence="3">The sequence shown here is derived from an EMBL/GenBank/DDBJ whole genome shotgun (WGS) entry which is preliminary data.</text>
</comment>
<sequence length="261" mass="28914">MPQTPPPQSVLAFDMQWASIALLWYDYCLTFPMEQTFSTFLLQLGGYAKGEPVQFDHLLTIFMVTFEASAALLTIVRSYQAFRAGHSSWSLWKDGLSYMIFEEGILYFSIISAFTTATLILIYHAPPGSNTRVLNSLTLPLSGILTARFLLHIRHWKQKRTLGFLPTDAYHVDLGSSVDLSTIEFRNGTSIFSSIVDDFGSDPVARMTNEGPEGFKSLESPSFDPDEPFLSGLSTSKDDTVMGESVGDMSSHRSSSGEFGV</sequence>
<evidence type="ECO:0000256" key="2">
    <source>
        <dbReference type="SAM" id="Phobius"/>
    </source>
</evidence>
<organism evidence="3 4">
    <name type="scientific">Cristinia sonorae</name>
    <dbReference type="NCBI Taxonomy" id="1940300"/>
    <lineage>
        <taxon>Eukaryota</taxon>
        <taxon>Fungi</taxon>
        <taxon>Dikarya</taxon>
        <taxon>Basidiomycota</taxon>
        <taxon>Agaricomycotina</taxon>
        <taxon>Agaricomycetes</taxon>
        <taxon>Agaricomycetidae</taxon>
        <taxon>Agaricales</taxon>
        <taxon>Pleurotineae</taxon>
        <taxon>Stephanosporaceae</taxon>
        <taxon>Cristinia</taxon>
    </lineage>
</organism>
<evidence type="ECO:0000256" key="1">
    <source>
        <dbReference type="SAM" id="MobiDB-lite"/>
    </source>
</evidence>
<feature type="compositionally biased region" description="Polar residues" evidence="1">
    <location>
        <begin position="252"/>
        <end position="261"/>
    </location>
</feature>
<feature type="transmembrane region" description="Helical" evidence="2">
    <location>
        <begin position="132"/>
        <end position="151"/>
    </location>
</feature>
<evidence type="ECO:0000313" key="3">
    <source>
        <dbReference type="EMBL" id="KAH8103360.1"/>
    </source>
</evidence>
<feature type="region of interest" description="Disordered" evidence="1">
    <location>
        <begin position="206"/>
        <end position="261"/>
    </location>
</feature>
<feature type="transmembrane region" description="Helical" evidence="2">
    <location>
        <begin position="105"/>
        <end position="126"/>
    </location>
</feature>
<reference evidence="3" key="1">
    <citation type="journal article" date="2021" name="New Phytol.">
        <title>Evolutionary innovations through gain and loss of genes in the ectomycorrhizal Boletales.</title>
        <authorList>
            <person name="Wu G."/>
            <person name="Miyauchi S."/>
            <person name="Morin E."/>
            <person name="Kuo A."/>
            <person name="Drula E."/>
            <person name="Varga T."/>
            <person name="Kohler A."/>
            <person name="Feng B."/>
            <person name="Cao Y."/>
            <person name="Lipzen A."/>
            <person name="Daum C."/>
            <person name="Hundley H."/>
            <person name="Pangilinan J."/>
            <person name="Johnson J."/>
            <person name="Barry K."/>
            <person name="LaButti K."/>
            <person name="Ng V."/>
            <person name="Ahrendt S."/>
            <person name="Min B."/>
            <person name="Choi I.G."/>
            <person name="Park H."/>
            <person name="Plett J.M."/>
            <person name="Magnuson J."/>
            <person name="Spatafora J.W."/>
            <person name="Nagy L.G."/>
            <person name="Henrissat B."/>
            <person name="Grigoriev I.V."/>
            <person name="Yang Z.L."/>
            <person name="Xu J."/>
            <person name="Martin F.M."/>
        </authorList>
    </citation>
    <scope>NUCLEOTIDE SEQUENCE</scope>
    <source>
        <strain evidence="3">KKN 215</strain>
    </source>
</reference>
<keyword evidence="2" id="KW-0472">Membrane</keyword>
<gene>
    <name evidence="3" type="ORF">BXZ70DRAFT_1005785</name>
</gene>
<name>A0A8K0USK9_9AGAR</name>
<feature type="transmembrane region" description="Helical" evidence="2">
    <location>
        <begin position="57"/>
        <end position="76"/>
    </location>
</feature>
<keyword evidence="2" id="KW-1133">Transmembrane helix</keyword>
<evidence type="ECO:0000313" key="4">
    <source>
        <dbReference type="Proteomes" id="UP000813824"/>
    </source>
</evidence>
<dbReference type="AlphaFoldDB" id="A0A8K0USK9"/>
<dbReference type="OrthoDB" id="3267855at2759"/>
<keyword evidence="2" id="KW-0812">Transmembrane</keyword>
<keyword evidence="4" id="KW-1185">Reference proteome</keyword>
<proteinExistence type="predicted"/>
<accession>A0A8K0USK9</accession>
<protein>
    <submittedName>
        <fullName evidence="3">Uncharacterized protein</fullName>
    </submittedName>
</protein>